<dbReference type="PROSITE" id="PS51729">
    <property type="entry name" value="GNAT_YJDJ"/>
    <property type="match status" value="1"/>
</dbReference>
<name>A0ABW9F530_9FIRM</name>
<dbReference type="InterPro" id="IPR016181">
    <property type="entry name" value="Acyl_CoA_acyltransferase"/>
</dbReference>
<dbReference type="EMBL" id="JBFNFH010000004">
    <property type="protein sequence ID" value="MFM1524557.1"/>
    <property type="molecule type" value="Genomic_DNA"/>
</dbReference>
<reference evidence="3 4" key="1">
    <citation type="journal article" date="2024" name="Front. Microbiol.">
        <title>Pangenomic and biochemical analyses of Helcococcus ovis reveal widespread tetracycline resistance and a novel bacterial species, Helcococcus bovis.</title>
        <authorList>
            <person name="Cunha F."/>
            <person name="Zhai Y."/>
            <person name="Casaro S."/>
            <person name="Jones K.L."/>
            <person name="Hernandez M."/>
            <person name="Bisinotto R.S."/>
            <person name="Kariyawasam S."/>
            <person name="Brown M.B."/>
            <person name="Phillips A."/>
            <person name="Jeong K.C."/>
            <person name="Galvao K.N."/>
        </authorList>
    </citation>
    <scope>NUCLEOTIDE SEQUENCE [LARGE SCALE GENOMIC DNA]</scope>
    <source>
        <strain evidence="3 4">KG197</strain>
    </source>
</reference>
<dbReference type="GO" id="GO:0016746">
    <property type="term" value="F:acyltransferase activity"/>
    <property type="evidence" value="ECO:0007669"/>
    <property type="project" value="UniProtKB-KW"/>
</dbReference>
<dbReference type="Proteomes" id="UP001629536">
    <property type="component" value="Unassembled WGS sequence"/>
</dbReference>
<dbReference type="Gene3D" id="3.40.630.30">
    <property type="match status" value="1"/>
</dbReference>
<accession>A0ABW9F530</accession>
<feature type="domain" description="N-acetyltransferase" evidence="1">
    <location>
        <begin position="1"/>
        <end position="91"/>
    </location>
</feature>
<comment type="caution">
    <text evidence="3">The sequence shown here is derived from an EMBL/GenBank/DDBJ whole genome shotgun (WGS) entry which is preliminary data.</text>
</comment>
<dbReference type="PANTHER" id="PTHR31435:SF10">
    <property type="entry name" value="BSR4717 PROTEIN"/>
    <property type="match status" value="1"/>
</dbReference>
<evidence type="ECO:0000259" key="1">
    <source>
        <dbReference type="PROSITE" id="PS51186"/>
    </source>
</evidence>
<dbReference type="PROSITE" id="PS51186">
    <property type="entry name" value="GNAT"/>
    <property type="match status" value="1"/>
</dbReference>
<proteinExistence type="predicted"/>
<keyword evidence="4" id="KW-1185">Reference proteome</keyword>
<dbReference type="InterPro" id="IPR045057">
    <property type="entry name" value="Gcn5-rel_NAT"/>
</dbReference>
<evidence type="ECO:0000313" key="4">
    <source>
        <dbReference type="Proteomes" id="UP001629536"/>
    </source>
</evidence>
<protein>
    <submittedName>
        <fullName evidence="3">GNAT family N-acetyltransferase</fullName>
        <ecNumber evidence="3">2.3.1.-</ecNumber>
    </submittedName>
</protein>
<sequence>MIKIVFEKENKRSAAYDRDKLVGVCTYNELNGEWMVNHTGVEKEYGGQGIASKLVECLVENARKERAKIHPICSFVKREFDKNEEYRDLLA</sequence>
<organism evidence="3 4">
    <name type="scientific">Helcococcus bovis</name>
    <dbReference type="NCBI Taxonomy" id="3153252"/>
    <lineage>
        <taxon>Bacteria</taxon>
        <taxon>Bacillati</taxon>
        <taxon>Bacillota</taxon>
        <taxon>Tissierellia</taxon>
        <taxon>Tissierellales</taxon>
        <taxon>Peptoniphilaceae</taxon>
        <taxon>Helcococcus</taxon>
    </lineage>
</organism>
<dbReference type="CDD" id="cd04301">
    <property type="entry name" value="NAT_SF"/>
    <property type="match status" value="1"/>
</dbReference>
<dbReference type="EC" id="2.3.1.-" evidence="3"/>
<dbReference type="InterPro" id="IPR000182">
    <property type="entry name" value="GNAT_dom"/>
</dbReference>
<feature type="domain" description="N-acetyltransferase" evidence="2">
    <location>
        <begin position="5"/>
        <end position="91"/>
    </location>
</feature>
<dbReference type="InterPro" id="IPR031165">
    <property type="entry name" value="GNAT_YJDJ"/>
</dbReference>
<evidence type="ECO:0000259" key="2">
    <source>
        <dbReference type="PROSITE" id="PS51729"/>
    </source>
</evidence>
<dbReference type="Pfam" id="PF14542">
    <property type="entry name" value="Acetyltransf_CG"/>
    <property type="match status" value="1"/>
</dbReference>
<keyword evidence="3" id="KW-0012">Acyltransferase</keyword>
<keyword evidence="3" id="KW-0808">Transferase</keyword>
<gene>
    <name evidence="3" type="ORF">ABGF40_02610</name>
</gene>
<dbReference type="SUPFAM" id="SSF55729">
    <property type="entry name" value="Acyl-CoA N-acyltransferases (Nat)"/>
    <property type="match status" value="1"/>
</dbReference>
<dbReference type="PANTHER" id="PTHR31435">
    <property type="entry name" value="PROTEIN NATD1"/>
    <property type="match status" value="1"/>
</dbReference>
<evidence type="ECO:0000313" key="3">
    <source>
        <dbReference type="EMBL" id="MFM1524557.1"/>
    </source>
</evidence>
<dbReference type="RefSeq" id="WP_408126334.1">
    <property type="nucleotide sequence ID" value="NZ_JBFNFH010000004.1"/>
</dbReference>